<name>A0ACB5QJB3_9BURK</name>
<protein>
    <submittedName>
        <fullName evidence="1">Uncharacterized protein</fullName>
    </submittedName>
</protein>
<dbReference type="Proteomes" id="UP001055013">
    <property type="component" value="Unassembled WGS sequence"/>
</dbReference>
<sequence>MALIRLSGRHAVGRHEFALVDDDMFDFLSQWKWKAKPNGSGNHVYAVRNVVENGKNRTIRMHRLVLGMDASDARDADHINRNGLDNRRANLRAVDRRTNVLNTAWQMRTAPCKHCGVHVTRQVDLAHAATPKSCDGCAADRKRKAPQSTVRFERCMECGASFTARKVGALFCSEACRCRARYRRGRVPSALLSPRALRARDLFLGMKFSNLGNTSGL</sequence>
<organism evidence="1 2">
    <name type="scientific">Caballeronia novacaledonica</name>
    <dbReference type="NCBI Taxonomy" id="1544861"/>
    <lineage>
        <taxon>Bacteria</taxon>
        <taxon>Pseudomonadati</taxon>
        <taxon>Pseudomonadota</taxon>
        <taxon>Betaproteobacteria</taxon>
        <taxon>Burkholderiales</taxon>
        <taxon>Burkholderiaceae</taxon>
        <taxon>Caballeronia</taxon>
    </lineage>
</organism>
<accession>A0ACB5QJB3</accession>
<evidence type="ECO:0000313" key="1">
    <source>
        <dbReference type="EMBL" id="GJH14982.1"/>
    </source>
</evidence>
<reference evidence="1" key="1">
    <citation type="submission" date="2021-09" db="EMBL/GenBank/DDBJ databases">
        <title>Isolation and characterization of 3-chlorobenzoate degrading bacteria from soils in Shizuoka.</title>
        <authorList>
            <person name="Ifat A."/>
            <person name="Ogawa N."/>
            <person name="Kimbara K."/>
            <person name="Moriuchi R."/>
            <person name="Dohra H."/>
            <person name="Shintani M."/>
        </authorList>
    </citation>
    <scope>NUCLEOTIDE SEQUENCE</scope>
    <source>
        <strain evidence="1">19CS2-2</strain>
    </source>
</reference>
<keyword evidence="2" id="KW-1185">Reference proteome</keyword>
<gene>
    <name evidence="1" type="ORF">CBA19CS22_00590</name>
</gene>
<comment type="caution">
    <text evidence="1">The sequence shown here is derived from an EMBL/GenBank/DDBJ whole genome shotgun (WGS) entry which is preliminary data.</text>
</comment>
<proteinExistence type="predicted"/>
<dbReference type="EMBL" id="BPUR01000001">
    <property type="protein sequence ID" value="GJH14982.1"/>
    <property type="molecule type" value="Genomic_DNA"/>
</dbReference>
<evidence type="ECO:0000313" key="2">
    <source>
        <dbReference type="Proteomes" id="UP001055013"/>
    </source>
</evidence>